<reference evidence="3" key="1">
    <citation type="submission" date="2016-10" db="EMBL/GenBank/DDBJ databases">
        <authorList>
            <person name="Varghese N."/>
        </authorList>
    </citation>
    <scope>NUCLEOTIDE SEQUENCE [LARGE SCALE GENOMIC DNA]</scope>
    <source>
        <strain evidence="3">DSM 24868</strain>
    </source>
</reference>
<proteinExistence type="predicted"/>
<dbReference type="Proteomes" id="UP000183315">
    <property type="component" value="Unassembled WGS sequence"/>
</dbReference>
<accession>A0A1H6TRW5</accession>
<dbReference type="EMBL" id="FNZI01000001">
    <property type="protein sequence ID" value="SEI82771.1"/>
    <property type="molecule type" value="Genomic_DNA"/>
</dbReference>
<name>A0A1H6TRW5_9MICO</name>
<keyword evidence="3" id="KW-1185">Reference proteome</keyword>
<dbReference type="STRING" id="1043493.SAMN05421637_0120"/>
<organism evidence="2 3">
    <name type="scientific">Demequina mangrovi</name>
    <dbReference type="NCBI Taxonomy" id="1043493"/>
    <lineage>
        <taxon>Bacteria</taxon>
        <taxon>Bacillati</taxon>
        <taxon>Actinomycetota</taxon>
        <taxon>Actinomycetes</taxon>
        <taxon>Micrococcales</taxon>
        <taxon>Demequinaceae</taxon>
        <taxon>Demequina</taxon>
    </lineage>
</organism>
<evidence type="ECO:0000313" key="2">
    <source>
        <dbReference type="EMBL" id="SEI82771.1"/>
    </source>
</evidence>
<protein>
    <submittedName>
        <fullName evidence="2">Uncharacterized protein</fullName>
    </submittedName>
</protein>
<feature type="region of interest" description="Disordered" evidence="1">
    <location>
        <begin position="1"/>
        <end position="43"/>
    </location>
</feature>
<dbReference type="RefSeq" id="WP_143058858.1">
    <property type="nucleotide sequence ID" value="NZ_BBLU01000001.1"/>
</dbReference>
<evidence type="ECO:0000313" key="3">
    <source>
        <dbReference type="Proteomes" id="UP000183315"/>
    </source>
</evidence>
<evidence type="ECO:0000256" key="1">
    <source>
        <dbReference type="SAM" id="MobiDB-lite"/>
    </source>
</evidence>
<dbReference type="AlphaFoldDB" id="A0A1H6TRW5"/>
<feature type="compositionally biased region" description="Basic and acidic residues" evidence="1">
    <location>
        <begin position="1"/>
        <end position="10"/>
    </location>
</feature>
<gene>
    <name evidence="2" type="ORF">SAMN05421637_0120</name>
</gene>
<sequence>MAVHVGEVHTDLSSNGAGGGAAAASSGEQAPTYPGVNEDRWSAAERRVTELRRRVRAEDFDD</sequence>